<feature type="region of interest" description="Disordered" evidence="5">
    <location>
        <begin position="198"/>
        <end position="302"/>
    </location>
</feature>
<feature type="region of interest" description="Disordered" evidence="5">
    <location>
        <begin position="86"/>
        <end position="159"/>
    </location>
</feature>
<sequence length="302" mass="31743">MAGTSSLVTWGGLGDNITATNLYLGNGASANQLTVISIFGQDMPSSKTSMWITMPKDAPNDNTYLILEGNDNPPTRATVPLNIALGSKDTPSAVPTATSSSTPSTSSSSSVSSKPSASSSASSSSTAPTKTPSASESSPSTTSSEAPTQSHPPKDNDNVLTVGQTAGIVIGSIGAAGLALGALFLIRRNRRLNNHKRHTELFDEKSHGTLEYSNHPPYGAFPPPSRPLPTMTGQDDKYQTSYSRNPGPTQAPSAYYAMKTLESTDMRDNGFQSRTQISPSVVNNKPDEVTLADRPDKPHSRS</sequence>
<name>A0A163K8S6_ABSGL</name>
<keyword evidence="3 6" id="KW-1133">Transmembrane helix</keyword>
<dbReference type="InParanoid" id="A0A163K8S6"/>
<keyword evidence="2 6" id="KW-0812">Transmembrane</keyword>
<dbReference type="PANTHER" id="PTHR15549:SF26">
    <property type="entry name" value="AXIAL BUDDING PATTERN PROTEIN 2-RELATED"/>
    <property type="match status" value="1"/>
</dbReference>
<dbReference type="GO" id="GO:0071944">
    <property type="term" value="C:cell periphery"/>
    <property type="evidence" value="ECO:0007669"/>
    <property type="project" value="UniProtKB-ARBA"/>
</dbReference>
<evidence type="ECO:0000256" key="2">
    <source>
        <dbReference type="ARBA" id="ARBA00022692"/>
    </source>
</evidence>
<dbReference type="STRING" id="4829.A0A163K8S6"/>
<evidence type="ECO:0000256" key="6">
    <source>
        <dbReference type="SAM" id="Phobius"/>
    </source>
</evidence>
<keyword evidence="4 6" id="KW-0472">Membrane</keyword>
<dbReference type="PANTHER" id="PTHR15549">
    <property type="entry name" value="PAIRED IMMUNOGLOBULIN-LIKE TYPE 2 RECEPTOR"/>
    <property type="match status" value="1"/>
</dbReference>
<evidence type="ECO:0000256" key="5">
    <source>
        <dbReference type="SAM" id="MobiDB-lite"/>
    </source>
</evidence>
<evidence type="ECO:0000313" key="7">
    <source>
        <dbReference type="EMBL" id="SAM05243.1"/>
    </source>
</evidence>
<dbReference type="GO" id="GO:0016020">
    <property type="term" value="C:membrane"/>
    <property type="evidence" value="ECO:0007669"/>
    <property type="project" value="UniProtKB-SubCell"/>
</dbReference>
<organism evidence="7">
    <name type="scientific">Absidia glauca</name>
    <name type="common">Pin mould</name>
    <dbReference type="NCBI Taxonomy" id="4829"/>
    <lineage>
        <taxon>Eukaryota</taxon>
        <taxon>Fungi</taxon>
        <taxon>Fungi incertae sedis</taxon>
        <taxon>Mucoromycota</taxon>
        <taxon>Mucoromycotina</taxon>
        <taxon>Mucoromycetes</taxon>
        <taxon>Mucorales</taxon>
        <taxon>Cunninghamellaceae</taxon>
        <taxon>Absidia</taxon>
    </lineage>
</organism>
<feature type="compositionally biased region" description="Basic and acidic residues" evidence="5">
    <location>
        <begin position="199"/>
        <end position="208"/>
    </location>
</feature>
<feature type="transmembrane region" description="Helical" evidence="6">
    <location>
        <begin position="166"/>
        <end position="186"/>
    </location>
</feature>
<evidence type="ECO:0000256" key="4">
    <source>
        <dbReference type="ARBA" id="ARBA00023136"/>
    </source>
</evidence>
<comment type="subcellular location">
    <subcellularLocation>
        <location evidence="1">Membrane</location>
        <topology evidence="1">Single-pass membrane protein</topology>
    </subcellularLocation>
</comment>
<dbReference type="Proteomes" id="UP000078561">
    <property type="component" value="Unassembled WGS sequence"/>
</dbReference>
<protein>
    <submittedName>
        <fullName evidence="7">Uncharacterized protein</fullName>
    </submittedName>
</protein>
<reference evidence="7" key="1">
    <citation type="submission" date="2016-04" db="EMBL/GenBank/DDBJ databases">
        <authorList>
            <person name="Evans L.H."/>
            <person name="Alamgir A."/>
            <person name="Owens N."/>
            <person name="Weber N.D."/>
            <person name="Virtaneva K."/>
            <person name="Barbian K."/>
            <person name="Babar A."/>
            <person name="Rosenke K."/>
        </authorList>
    </citation>
    <scope>NUCLEOTIDE SEQUENCE [LARGE SCALE GENOMIC DNA]</scope>
    <source>
        <strain evidence="7">CBS 101.48</strain>
    </source>
</reference>
<proteinExistence type="predicted"/>
<dbReference type="AlphaFoldDB" id="A0A163K8S6"/>
<dbReference type="EMBL" id="LT554468">
    <property type="protein sequence ID" value="SAM05243.1"/>
    <property type="molecule type" value="Genomic_DNA"/>
</dbReference>
<keyword evidence="8" id="KW-1185">Reference proteome</keyword>
<evidence type="ECO:0000256" key="3">
    <source>
        <dbReference type="ARBA" id="ARBA00022989"/>
    </source>
</evidence>
<feature type="compositionally biased region" description="Polar residues" evidence="5">
    <location>
        <begin position="239"/>
        <end position="252"/>
    </location>
</feature>
<evidence type="ECO:0000256" key="1">
    <source>
        <dbReference type="ARBA" id="ARBA00004167"/>
    </source>
</evidence>
<feature type="compositionally biased region" description="Basic and acidic residues" evidence="5">
    <location>
        <begin position="285"/>
        <end position="302"/>
    </location>
</feature>
<gene>
    <name evidence="7" type="primary">ABSGL_11118.1 scaffold 12295</name>
</gene>
<feature type="compositionally biased region" description="Low complexity" evidence="5">
    <location>
        <begin position="90"/>
        <end position="148"/>
    </location>
</feature>
<accession>A0A163K8S6</accession>
<dbReference type="InterPro" id="IPR051694">
    <property type="entry name" value="Immunoregulatory_rcpt-like"/>
</dbReference>
<evidence type="ECO:0000313" key="8">
    <source>
        <dbReference type="Proteomes" id="UP000078561"/>
    </source>
</evidence>
<dbReference type="OrthoDB" id="2285269at2759"/>
<feature type="compositionally biased region" description="Polar residues" evidence="5">
    <location>
        <begin position="270"/>
        <end position="283"/>
    </location>
</feature>